<protein>
    <submittedName>
        <fullName evidence="1">Uncharacterized protein</fullName>
    </submittedName>
</protein>
<dbReference type="EMBL" id="KY684109">
    <property type="protein sequence ID" value="ARF11817.1"/>
    <property type="molecule type" value="Genomic_DNA"/>
</dbReference>
<dbReference type="InterPro" id="IPR022074">
    <property type="entry name" value="DUF3626"/>
</dbReference>
<evidence type="ECO:0000313" key="1">
    <source>
        <dbReference type="EMBL" id="ARF11817.1"/>
    </source>
</evidence>
<accession>A0A1V0SJB7</accession>
<proteinExistence type="predicted"/>
<name>A0A1V0SJB7_9VIRU</name>
<organism evidence="1">
    <name type="scientific">Klosneuvirus KNV1</name>
    <dbReference type="NCBI Taxonomy" id="1977640"/>
    <lineage>
        <taxon>Viruses</taxon>
        <taxon>Varidnaviria</taxon>
        <taxon>Bamfordvirae</taxon>
        <taxon>Nucleocytoviricota</taxon>
        <taxon>Megaviricetes</taxon>
        <taxon>Imitervirales</taxon>
        <taxon>Mimiviridae</taxon>
        <taxon>Klosneuvirinae</taxon>
        <taxon>Klosneuvirus</taxon>
    </lineage>
</organism>
<sequence length="291" mass="33960">MKCNLCLEDNIDQKHMDECLKKQIIQYKSLSNSKSLSDDQYGIKELTPKQIKALTYCKKKSKVFSNNVYGNLLISFINKGLSEDELKQTLNYIKDKAQITINFKMEILGKALSEDIKYKSTFEVNNIKEFSARQQWEDKLFNRIYDKDTEPFERVKYGALNILDHPCGLEICKCYGDSFIVLKSHIKQRATFTLGDSSKMEIHLCMADNFCNILLYLDDVNLLNDVINVATGKTKFGNYMGEYIECQIHGNILYHRDVEKICINSRHKTDSAMVHYLEEFRLMNKVPYEWI</sequence>
<dbReference type="Pfam" id="PF12294">
    <property type="entry name" value="DUF3626"/>
    <property type="match status" value="1"/>
</dbReference>
<gene>
    <name evidence="1" type="ORF">Klosneuvirus_2_253</name>
</gene>
<reference evidence="1" key="1">
    <citation type="journal article" date="2017" name="Science">
        <title>Giant viruses with an expanded complement of translation system components.</title>
        <authorList>
            <person name="Schulz F."/>
            <person name="Yutin N."/>
            <person name="Ivanova N.N."/>
            <person name="Ortega D.R."/>
            <person name="Lee T.K."/>
            <person name="Vierheilig J."/>
            <person name="Daims H."/>
            <person name="Horn M."/>
            <person name="Wagner M."/>
            <person name="Jensen G.J."/>
            <person name="Kyrpides N.C."/>
            <person name="Koonin E.V."/>
            <person name="Woyke T."/>
        </authorList>
    </citation>
    <scope>NUCLEOTIDE SEQUENCE</scope>
    <source>
        <strain evidence="1">KNV1</strain>
    </source>
</reference>